<sequence length="229" mass="27100">MSLTTMFFPQIDFKLHKISNESIDSAYFHRGIEIVDLNGKKLVLRMSQNNHAKLTKLICFLNLDGPRKIFKRDNFGKANLIDITSLKNKKHEEKMEYSHIEICLKFENPGNYFIILMKDFTVGWIQFYVKIKKANEERCVFKLFKKFSELEKNVLKRLRHCIRIKISKTDVDDIEDEQMNVYIGNLFNNHAETKFVAVTYPLFIDGSYEFYLDEDGITKERVKIVEPNH</sequence>
<name>A0ACB1ARM2_MELEN</name>
<gene>
    <name evidence="1" type="ORF">MENTE1834_LOCUS42078</name>
</gene>
<evidence type="ECO:0000313" key="1">
    <source>
        <dbReference type="EMBL" id="CAK5100510.1"/>
    </source>
</evidence>
<reference evidence="1" key="1">
    <citation type="submission" date="2023-11" db="EMBL/GenBank/DDBJ databases">
        <authorList>
            <person name="Poullet M."/>
        </authorList>
    </citation>
    <scope>NUCLEOTIDE SEQUENCE</scope>
    <source>
        <strain evidence="1">E1834</strain>
    </source>
</reference>
<evidence type="ECO:0000313" key="2">
    <source>
        <dbReference type="Proteomes" id="UP001497535"/>
    </source>
</evidence>
<dbReference type="Proteomes" id="UP001497535">
    <property type="component" value="Unassembled WGS sequence"/>
</dbReference>
<comment type="caution">
    <text evidence="1">The sequence shown here is derived from an EMBL/GenBank/DDBJ whole genome shotgun (WGS) entry which is preliminary data.</text>
</comment>
<protein>
    <submittedName>
        <fullName evidence="1">Uncharacterized protein</fullName>
    </submittedName>
</protein>
<keyword evidence="2" id="KW-1185">Reference proteome</keyword>
<proteinExistence type="predicted"/>
<dbReference type="EMBL" id="CAVMJV010000108">
    <property type="protein sequence ID" value="CAK5100510.1"/>
    <property type="molecule type" value="Genomic_DNA"/>
</dbReference>
<accession>A0ACB1ARM2</accession>
<organism evidence="1 2">
    <name type="scientific">Meloidogyne enterolobii</name>
    <name type="common">Root-knot nematode worm</name>
    <name type="synonym">Meloidogyne mayaguensis</name>
    <dbReference type="NCBI Taxonomy" id="390850"/>
    <lineage>
        <taxon>Eukaryota</taxon>
        <taxon>Metazoa</taxon>
        <taxon>Ecdysozoa</taxon>
        <taxon>Nematoda</taxon>
        <taxon>Chromadorea</taxon>
        <taxon>Rhabditida</taxon>
        <taxon>Tylenchina</taxon>
        <taxon>Tylenchomorpha</taxon>
        <taxon>Tylenchoidea</taxon>
        <taxon>Meloidogynidae</taxon>
        <taxon>Meloidogyninae</taxon>
        <taxon>Meloidogyne</taxon>
    </lineage>
</organism>